<organism evidence="1 2">
    <name type="scientific">Kordiimonas sediminis</name>
    <dbReference type="NCBI Taxonomy" id="1735581"/>
    <lineage>
        <taxon>Bacteria</taxon>
        <taxon>Pseudomonadati</taxon>
        <taxon>Pseudomonadota</taxon>
        <taxon>Alphaproteobacteria</taxon>
        <taxon>Kordiimonadales</taxon>
        <taxon>Kordiimonadaceae</taxon>
        <taxon>Kordiimonas</taxon>
    </lineage>
</organism>
<name>A0A919AR16_9PROT</name>
<accession>A0A919AR16</accession>
<dbReference type="EMBL" id="BNCI01000001">
    <property type="protein sequence ID" value="GHF21168.1"/>
    <property type="molecule type" value="Genomic_DNA"/>
</dbReference>
<dbReference type="Proteomes" id="UP000630923">
    <property type="component" value="Unassembled WGS sequence"/>
</dbReference>
<proteinExistence type="predicted"/>
<sequence length="56" mass="6078">MAKTRNEIETIGAYSFMGLMASRGQIPGVKSARQSNGFPHIVRPLSMGGTSEFKFS</sequence>
<reference evidence="1" key="2">
    <citation type="submission" date="2020-09" db="EMBL/GenBank/DDBJ databases">
        <authorList>
            <person name="Sun Q."/>
            <person name="Kim S."/>
        </authorList>
    </citation>
    <scope>NUCLEOTIDE SEQUENCE</scope>
    <source>
        <strain evidence="1">KCTC 42590</strain>
    </source>
</reference>
<dbReference type="RefSeq" id="WP_191251424.1">
    <property type="nucleotide sequence ID" value="NZ_BNCI01000001.1"/>
</dbReference>
<comment type="caution">
    <text evidence="1">The sequence shown here is derived from an EMBL/GenBank/DDBJ whole genome shotgun (WGS) entry which is preliminary data.</text>
</comment>
<protein>
    <submittedName>
        <fullName evidence="1">Uncharacterized protein</fullName>
    </submittedName>
</protein>
<evidence type="ECO:0000313" key="2">
    <source>
        <dbReference type="Proteomes" id="UP000630923"/>
    </source>
</evidence>
<gene>
    <name evidence="1" type="ORF">GCM10017044_15140</name>
</gene>
<dbReference type="AlphaFoldDB" id="A0A919AR16"/>
<evidence type="ECO:0000313" key="1">
    <source>
        <dbReference type="EMBL" id="GHF21168.1"/>
    </source>
</evidence>
<keyword evidence="2" id="KW-1185">Reference proteome</keyword>
<reference evidence="1" key="1">
    <citation type="journal article" date="2014" name="Int. J. Syst. Evol. Microbiol.">
        <title>Complete genome sequence of Corynebacterium casei LMG S-19264T (=DSM 44701T), isolated from a smear-ripened cheese.</title>
        <authorList>
            <consortium name="US DOE Joint Genome Institute (JGI-PGF)"/>
            <person name="Walter F."/>
            <person name="Albersmeier A."/>
            <person name="Kalinowski J."/>
            <person name="Ruckert C."/>
        </authorList>
    </citation>
    <scope>NUCLEOTIDE SEQUENCE</scope>
    <source>
        <strain evidence="1">KCTC 42590</strain>
    </source>
</reference>